<evidence type="ECO:0000256" key="2">
    <source>
        <dbReference type="ARBA" id="ARBA00011955"/>
    </source>
</evidence>
<evidence type="ECO:0000256" key="5">
    <source>
        <dbReference type="ARBA" id="ARBA00022679"/>
    </source>
</evidence>
<feature type="signal peptide" evidence="12">
    <location>
        <begin position="1"/>
        <end position="21"/>
    </location>
</feature>
<feature type="chain" id="PRO_5046953403" description="FAD:protein FMN transferase" evidence="12">
    <location>
        <begin position="22"/>
        <end position="310"/>
    </location>
</feature>
<sequence>MLPLKKSYFALGALINLTVFAPATEADLEAAYHLIQHYEDVLTVNRPQSEVMTINHAAGEHVVVVSALTYQLVQTAVNVSLQQLGFNVAIGPLVKLWHIGFSDAHKPSDRAIATKLPLIDPQQIELNEQQHSVFLRQSGMELDLGAIAKGYIADAIRTLWQQRHVVQGIIDLGGNILLVGQQQWRVGIQAPDRQRGQMIMRLTTDAAAVVTSGIYERHLQIDGHDYHHMFDSQTGYPIKNNLASVTIIASDSLTADIWTTIAFYQGLASRKLIAQQPDLAAIYVTKTQQIYLTAGLKDKVELLDSAYQIQ</sequence>
<evidence type="ECO:0000256" key="10">
    <source>
        <dbReference type="ARBA" id="ARBA00048540"/>
    </source>
</evidence>
<keyword evidence="6 11" id="KW-0479">Metal-binding</keyword>
<dbReference type="Pfam" id="PF02424">
    <property type="entry name" value="ApbE"/>
    <property type="match status" value="1"/>
</dbReference>
<dbReference type="InterPro" id="IPR003374">
    <property type="entry name" value="ApbE-like_sf"/>
</dbReference>
<evidence type="ECO:0000256" key="12">
    <source>
        <dbReference type="SAM" id="SignalP"/>
    </source>
</evidence>
<reference evidence="13 14" key="1">
    <citation type="submission" date="2024-08" db="EMBL/GenBank/DDBJ databases">
        <authorList>
            <person name="Arias E."/>
        </authorList>
    </citation>
    <scope>NUCLEOTIDE SEQUENCE [LARGE SCALE GENOMIC DNA]</scope>
    <source>
        <strain evidence="13 14">FAM 25317</strain>
    </source>
</reference>
<evidence type="ECO:0000256" key="7">
    <source>
        <dbReference type="ARBA" id="ARBA00022827"/>
    </source>
</evidence>
<evidence type="ECO:0000256" key="1">
    <source>
        <dbReference type="ARBA" id="ARBA00001946"/>
    </source>
</evidence>
<organism evidence="13 14">
    <name type="scientific">Loigolactobacillus zhaoyuanensis</name>
    <dbReference type="NCBI Taxonomy" id="2486017"/>
    <lineage>
        <taxon>Bacteria</taxon>
        <taxon>Bacillati</taxon>
        <taxon>Bacillota</taxon>
        <taxon>Bacilli</taxon>
        <taxon>Lactobacillales</taxon>
        <taxon>Lactobacillaceae</taxon>
        <taxon>Loigolactobacillus</taxon>
    </lineage>
</organism>
<dbReference type="EMBL" id="JBGQPK010000006">
    <property type="protein sequence ID" value="MFL2028519.1"/>
    <property type="molecule type" value="Genomic_DNA"/>
</dbReference>
<evidence type="ECO:0000313" key="14">
    <source>
        <dbReference type="Proteomes" id="UP001625389"/>
    </source>
</evidence>
<keyword evidence="7 11" id="KW-0274">FAD</keyword>
<keyword evidence="4 11" id="KW-0285">Flavoprotein</keyword>
<evidence type="ECO:0000256" key="8">
    <source>
        <dbReference type="ARBA" id="ARBA00022842"/>
    </source>
</evidence>
<dbReference type="PIRSF" id="PIRSF006268">
    <property type="entry name" value="ApbE"/>
    <property type="match status" value="1"/>
</dbReference>
<evidence type="ECO:0000256" key="4">
    <source>
        <dbReference type="ARBA" id="ARBA00022630"/>
    </source>
</evidence>
<keyword evidence="14" id="KW-1185">Reference proteome</keyword>
<dbReference type="Gene3D" id="3.10.520.10">
    <property type="entry name" value="ApbE-like domains"/>
    <property type="match status" value="1"/>
</dbReference>
<comment type="cofactor">
    <cofactor evidence="1">
        <name>Mg(2+)</name>
        <dbReference type="ChEBI" id="CHEBI:18420"/>
    </cofactor>
</comment>
<dbReference type="PANTHER" id="PTHR30040:SF2">
    <property type="entry name" value="FAD:PROTEIN FMN TRANSFERASE"/>
    <property type="match status" value="1"/>
</dbReference>
<dbReference type="PANTHER" id="PTHR30040">
    <property type="entry name" value="THIAMINE BIOSYNTHESIS LIPOPROTEIN APBE"/>
    <property type="match status" value="1"/>
</dbReference>
<dbReference type="Proteomes" id="UP001625389">
    <property type="component" value="Unassembled WGS sequence"/>
</dbReference>
<evidence type="ECO:0000256" key="11">
    <source>
        <dbReference type="PIRNR" id="PIRNR006268"/>
    </source>
</evidence>
<dbReference type="GO" id="GO:0016740">
    <property type="term" value="F:transferase activity"/>
    <property type="evidence" value="ECO:0007669"/>
    <property type="project" value="UniProtKB-KW"/>
</dbReference>
<evidence type="ECO:0000256" key="6">
    <source>
        <dbReference type="ARBA" id="ARBA00022723"/>
    </source>
</evidence>
<comment type="catalytic activity">
    <reaction evidence="10 11">
        <text>L-threonyl-[protein] + FAD = FMN-L-threonyl-[protein] + AMP + H(+)</text>
        <dbReference type="Rhea" id="RHEA:36847"/>
        <dbReference type="Rhea" id="RHEA-COMP:11060"/>
        <dbReference type="Rhea" id="RHEA-COMP:11061"/>
        <dbReference type="ChEBI" id="CHEBI:15378"/>
        <dbReference type="ChEBI" id="CHEBI:30013"/>
        <dbReference type="ChEBI" id="CHEBI:57692"/>
        <dbReference type="ChEBI" id="CHEBI:74257"/>
        <dbReference type="ChEBI" id="CHEBI:456215"/>
        <dbReference type="EC" id="2.7.1.180"/>
    </reaction>
</comment>
<keyword evidence="12" id="KW-0732">Signal</keyword>
<evidence type="ECO:0000256" key="3">
    <source>
        <dbReference type="ARBA" id="ARBA00016337"/>
    </source>
</evidence>
<comment type="similarity">
    <text evidence="11">Belongs to the ApbE family.</text>
</comment>
<protein>
    <recommendedName>
        <fullName evidence="3 11">FAD:protein FMN transferase</fullName>
        <ecNumber evidence="2 11">2.7.1.180</ecNumber>
    </recommendedName>
    <alternativeName>
        <fullName evidence="9 11">Flavin transferase</fullName>
    </alternativeName>
</protein>
<comment type="caution">
    <text evidence="13">The sequence shown here is derived from an EMBL/GenBank/DDBJ whole genome shotgun (WGS) entry which is preliminary data.</text>
</comment>
<evidence type="ECO:0000256" key="9">
    <source>
        <dbReference type="ARBA" id="ARBA00031306"/>
    </source>
</evidence>
<gene>
    <name evidence="13" type="ORF">ACEN34_02700</name>
</gene>
<keyword evidence="5 11" id="KW-0808">Transferase</keyword>
<name>A0ABW8UF62_9LACO</name>
<proteinExistence type="inferred from homology"/>
<dbReference type="RefSeq" id="WP_407136927.1">
    <property type="nucleotide sequence ID" value="NZ_JBGQPK010000006.1"/>
</dbReference>
<evidence type="ECO:0000313" key="13">
    <source>
        <dbReference type="EMBL" id="MFL2028519.1"/>
    </source>
</evidence>
<keyword evidence="8 11" id="KW-0460">Magnesium</keyword>
<dbReference type="SUPFAM" id="SSF143631">
    <property type="entry name" value="ApbE-like"/>
    <property type="match status" value="1"/>
</dbReference>
<accession>A0ABW8UF62</accession>
<dbReference type="EC" id="2.7.1.180" evidence="2 11"/>
<dbReference type="InterPro" id="IPR024932">
    <property type="entry name" value="ApbE"/>
</dbReference>